<feature type="non-terminal residue" evidence="2">
    <location>
        <position position="1"/>
    </location>
</feature>
<keyword evidence="1" id="KW-0472">Membrane</keyword>
<reference evidence="2 3" key="1">
    <citation type="journal article" date="2010" name="J. Bacteriol.">
        <title>Genome sequences of Oceanicola granulosus HTCC2516(T) and Oceanicola batsensis HTCC2597(TDelta).</title>
        <authorList>
            <person name="Thrash J.C."/>
            <person name="Cho J.C."/>
            <person name="Vergin K.L."/>
            <person name="Giovannoni S.J."/>
        </authorList>
    </citation>
    <scope>NUCLEOTIDE SEQUENCE [LARGE SCALE GENOMIC DNA]</scope>
    <source>
        <strain evidence="3">ATCC BAA-861 / DSM 15982 / KCTC 12143 / HTCC2516</strain>
    </source>
</reference>
<gene>
    <name evidence="2" type="ORF">OG2516_08723</name>
</gene>
<sequence length="35" mass="3902">GLKLHDRVEQATFKRLTLVVLMVAGLNLIRRGLLG</sequence>
<keyword evidence="1" id="KW-1133">Transmembrane helix</keyword>
<dbReference type="HOGENOM" id="CLU_3370071_0_0_5"/>
<feature type="transmembrane region" description="Helical" evidence="1">
    <location>
        <begin position="12"/>
        <end position="29"/>
    </location>
</feature>
<comment type="caution">
    <text evidence="2">The sequence shown here is derived from an EMBL/GenBank/DDBJ whole genome shotgun (WGS) entry which is preliminary data.</text>
</comment>
<dbReference type="AlphaFoldDB" id="Q2CAV1"/>
<evidence type="ECO:0000256" key="1">
    <source>
        <dbReference type="SAM" id="Phobius"/>
    </source>
</evidence>
<keyword evidence="1" id="KW-0812">Transmembrane</keyword>
<dbReference type="Proteomes" id="UP000003635">
    <property type="component" value="Unassembled WGS sequence"/>
</dbReference>
<protein>
    <submittedName>
        <fullName evidence="2">Uncharacterized protein</fullName>
    </submittedName>
</protein>
<organism evidence="2 3">
    <name type="scientific">Oceanicola granulosus (strain ATCC BAA-861 / DSM 15982 / KCTC 12143 / HTCC2516)</name>
    <dbReference type="NCBI Taxonomy" id="314256"/>
    <lineage>
        <taxon>Bacteria</taxon>
        <taxon>Pseudomonadati</taxon>
        <taxon>Pseudomonadota</taxon>
        <taxon>Alphaproteobacteria</taxon>
        <taxon>Rhodobacterales</taxon>
        <taxon>Roseobacteraceae</taxon>
        <taxon>Oceanicola</taxon>
    </lineage>
</organism>
<dbReference type="EMBL" id="AAOT01000046">
    <property type="protein sequence ID" value="EAR49825.1"/>
    <property type="molecule type" value="Genomic_DNA"/>
</dbReference>
<name>Q2CAV1_OCEGH</name>
<proteinExistence type="predicted"/>
<keyword evidence="3" id="KW-1185">Reference proteome</keyword>
<accession>Q2CAV1</accession>
<evidence type="ECO:0000313" key="2">
    <source>
        <dbReference type="EMBL" id="EAR49825.1"/>
    </source>
</evidence>
<evidence type="ECO:0000313" key="3">
    <source>
        <dbReference type="Proteomes" id="UP000003635"/>
    </source>
</evidence>